<sequence length="109" mass="11798">MDISSGGSRSAHEEVGELGTAAMVVIGGSLDVLLTPLDPYLPGRWSQQRMTCSTNSLNGDTRTLCLGFQKDLLSNRKCTLRRVKKFLEAALFSAILSAMPDCERSGFAE</sequence>
<name>A0A388MFX3_CHABU</name>
<organism evidence="1 2">
    <name type="scientific">Chara braunii</name>
    <name type="common">Braun's stonewort</name>
    <dbReference type="NCBI Taxonomy" id="69332"/>
    <lineage>
        <taxon>Eukaryota</taxon>
        <taxon>Viridiplantae</taxon>
        <taxon>Streptophyta</taxon>
        <taxon>Charophyceae</taxon>
        <taxon>Charales</taxon>
        <taxon>Characeae</taxon>
        <taxon>Chara</taxon>
    </lineage>
</organism>
<dbReference type="EMBL" id="BFEA01001835">
    <property type="protein sequence ID" value="GBG93450.1"/>
    <property type="molecule type" value="Genomic_DNA"/>
</dbReference>
<comment type="caution">
    <text evidence="1">The sequence shown here is derived from an EMBL/GenBank/DDBJ whole genome shotgun (WGS) entry which is preliminary data.</text>
</comment>
<accession>A0A388MFX3</accession>
<dbReference type="Gramene" id="GBG93450">
    <property type="protein sequence ID" value="GBG93450"/>
    <property type="gene ID" value="CBR_g70548"/>
</dbReference>
<proteinExistence type="predicted"/>
<dbReference type="AlphaFoldDB" id="A0A388MFX3"/>
<gene>
    <name evidence="1" type="ORF">CBR_g70548</name>
</gene>
<reference evidence="1 2" key="1">
    <citation type="journal article" date="2018" name="Cell">
        <title>The Chara Genome: Secondary Complexity and Implications for Plant Terrestrialization.</title>
        <authorList>
            <person name="Nishiyama T."/>
            <person name="Sakayama H."/>
            <person name="Vries J.D."/>
            <person name="Buschmann H."/>
            <person name="Saint-Marcoux D."/>
            <person name="Ullrich K.K."/>
            <person name="Haas F.B."/>
            <person name="Vanderstraeten L."/>
            <person name="Becker D."/>
            <person name="Lang D."/>
            <person name="Vosolsobe S."/>
            <person name="Rombauts S."/>
            <person name="Wilhelmsson P.K.I."/>
            <person name="Janitza P."/>
            <person name="Kern R."/>
            <person name="Heyl A."/>
            <person name="Rumpler F."/>
            <person name="Villalobos L.I.A.C."/>
            <person name="Clay J.M."/>
            <person name="Skokan R."/>
            <person name="Toyoda A."/>
            <person name="Suzuki Y."/>
            <person name="Kagoshima H."/>
            <person name="Schijlen E."/>
            <person name="Tajeshwar N."/>
            <person name="Catarino B."/>
            <person name="Hetherington A.J."/>
            <person name="Saltykova A."/>
            <person name="Bonnot C."/>
            <person name="Breuninger H."/>
            <person name="Symeonidi A."/>
            <person name="Radhakrishnan G.V."/>
            <person name="Van Nieuwerburgh F."/>
            <person name="Deforce D."/>
            <person name="Chang C."/>
            <person name="Karol K.G."/>
            <person name="Hedrich R."/>
            <person name="Ulvskov P."/>
            <person name="Glockner G."/>
            <person name="Delwiche C.F."/>
            <person name="Petrasek J."/>
            <person name="Van de Peer Y."/>
            <person name="Friml J."/>
            <person name="Beilby M."/>
            <person name="Dolan L."/>
            <person name="Kohara Y."/>
            <person name="Sugano S."/>
            <person name="Fujiyama A."/>
            <person name="Delaux P.-M."/>
            <person name="Quint M."/>
            <person name="TheiBen G."/>
            <person name="Hagemann M."/>
            <person name="Harholt J."/>
            <person name="Dunand C."/>
            <person name="Zachgo S."/>
            <person name="Langdale J."/>
            <person name="Maumus F."/>
            <person name="Straeten D.V.D."/>
            <person name="Gould S.B."/>
            <person name="Rensing S.A."/>
        </authorList>
    </citation>
    <scope>NUCLEOTIDE SEQUENCE [LARGE SCALE GENOMIC DNA]</scope>
    <source>
        <strain evidence="1 2">S276</strain>
    </source>
</reference>
<keyword evidence="2" id="KW-1185">Reference proteome</keyword>
<evidence type="ECO:0000313" key="1">
    <source>
        <dbReference type="EMBL" id="GBG93450.1"/>
    </source>
</evidence>
<protein>
    <submittedName>
        <fullName evidence="1">Uncharacterized protein</fullName>
    </submittedName>
</protein>
<dbReference type="Proteomes" id="UP000265515">
    <property type="component" value="Unassembled WGS sequence"/>
</dbReference>
<evidence type="ECO:0000313" key="2">
    <source>
        <dbReference type="Proteomes" id="UP000265515"/>
    </source>
</evidence>